<dbReference type="AlphaFoldDB" id="A0A511N2W5"/>
<gene>
    <name evidence="2" type="ORF">DC3_28240</name>
</gene>
<evidence type="ECO:0000256" key="1">
    <source>
        <dbReference type="SAM" id="MobiDB-lite"/>
    </source>
</evidence>
<keyword evidence="3" id="KW-1185">Reference proteome</keyword>
<name>A0A511N2W5_DEIC1</name>
<dbReference type="EMBL" id="BJXB01000012">
    <property type="protein sequence ID" value="GEM47189.1"/>
    <property type="molecule type" value="Genomic_DNA"/>
</dbReference>
<proteinExistence type="predicted"/>
<accession>A0A511N2W5</accession>
<feature type="region of interest" description="Disordered" evidence="1">
    <location>
        <begin position="119"/>
        <end position="143"/>
    </location>
</feature>
<evidence type="ECO:0000313" key="3">
    <source>
        <dbReference type="Proteomes" id="UP000321306"/>
    </source>
</evidence>
<reference evidence="2 3" key="1">
    <citation type="submission" date="2019-07" db="EMBL/GenBank/DDBJ databases">
        <title>Whole genome shotgun sequence of Deinococcus cellulosilyticus NBRC 106333.</title>
        <authorList>
            <person name="Hosoyama A."/>
            <person name="Uohara A."/>
            <person name="Ohji S."/>
            <person name="Ichikawa N."/>
        </authorList>
    </citation>
    <scope>NUCLEOTIDE SEQUENCE [LARGE SCALE GENOMIC DNA]</scope>
    <source>
        <strain evidence="2 3">NBRC 106333</strain>
    </source>
</reference>
<dbReference type="RefSeq" id="WP_146885251.1">
    <property type="nucleotide sequence ID" value="NZ_BJXB01000012.1"/>
</dbReference>
<organism evidence="2 3">
    <name type="scientific">Deinococcus cellulosilyticus (strain DSM 18568 / NBRC 106333 / KACC 11606 / 5516J-15)</name>
    <dbReference type="NCBI Taxonomy" id="1223518"/>
    <lineage>
        <taxon>Bacteria</taxon>
        <taxon>Thermotogati</taxon>
        <taxon>Deinococcota</taxon>
        <taxon>Deinococci</taxon>
        <taxon>Deinococcales</taxon>
        <taxon>Deinococcaceae</taxon>
        <taxon>Deinococcus</taxon>
    </lineage>
</organism>
<protein>
    <submittedName>
        <fullName evidence="2">Uncharacterized protein</fullName>
    </submittedName>
</protein>
<evidence type="ECO:0000313" key="2">
    <source>
        <dbReference type="EMBL" id="GEM47189.1"/>
    </source>
</evidence>
<dbReference type="Proteomes" id="UP000321306">
    <property type="component" value="Unassembled WGS sequence"/>
</dbReference>
<comment type="caution">
    <text evidence="2">The sequence shown here is derived from an EMBL/GenBank/DDBJ whole genome shotgun (WGS) entry which is preliminary data.</text>
</comment>
<sequence length="143" mass="15880">MQTLKQSLQQVTRTLRIQKPQAPLPQVVGQPLTECPHCGAPRVTIEVEGVGSFQILQDACCNPRAFEVVQGKLQTAFDILTSVEDQNTLIEHARGLMEHLTPEQRTQVNEHLIPTLEAQLRTAEERQKQQPNARGPRSGEVAG</sequence>